<dbReference type="Proteomes" id="UP000198680">
    <property type="component" value="Unassembled WGS sequence"/>
</dbReference>
<dbReference type="STRING" id="1137991.SAMN05660642_03034"/>
<organism evidence="1 2">
    <name type="scientific">Geodermatophilus siccatus</name>
    <dbReference type="NCBI Taxonomy" id="1137991"/>
    <lineage>
        <taxon>Bacteria</taxon>
        <taxon>Bacillati</taxon>
        <taxon>Actinomycetota</taxon>
        <taxon>Actinomycetes</taxon>
        <taxon>Geodermatophilales</taxon>
        <taxon>Geodermatophilaceae</taxon>
        <taxon>Geodermatophilus</taxon>
    </lineage>
</organism>
<accession>A0A1G9V111</accession>
<evidence type="ECO:0008006" key="3">
    <source>
        <dbReference type="Google" id="ProtNLM"/>
    </source>
</evidence>
<dbReference type="AlphaFoldDB" id="A0A1G9V111"/>
<evidence type="ECO:0000313" key="1">
    <source>
        <dbReference type="EMBL" id="SDM65737.1"/>
    </source>
</evidence>
<dbReference type="EMBL" id="FNHE01000007">
    <property type="protein sequence ID" value="SDM65737.1"/>
    <property type="molecule type" value="Genomic_DNA"/>
</dbReference>
<reference evidence="2" key="1">
    <citation type="submission" date="2016-10" db="EMBL/GenBank/DDBJ databases">
        <authorList>
            <person name="Varghese N."/>
            <person name="Submissions S."/>
        </authorList>
    </citation>
    <scope>NUCLEOTIDE SEQUENCE [LARGE SCALE GENOMIC DNA]</scope>
    <source>
        <strain evidence="2">DSM 45419</strain>
    </source>
</reference>
<dbReference type="RefSeq" id="WP_091219808.1">
    <property type="nucleotide sequence ID" value="NZ_FNHE01000007.1"/>
</dbReference>
<proteinExistence type="predicted"/>
<protein>
    <recommendedName>
        <fullName evidence="3">Bifunctional DNA primase/polymerase, N-terminal</fullName>
    </recommendedName>
</protein>
<sequence>MTAERGDTRIKAAVAQTTIDLLGETLGFHLLGNRAILPVQGNKKPAAGIRNFNNGVDLDQFKGPWAGLAIINGERSGVLVVDIDKPDLAPPVSFNVKTEKGGHIWIPWEGERRQRSFAPGVDILGTGGYAIFSGPGKEFISSAFADRATVWDWLSSLSGQSSEDPAPAPGTCTCTSTLACTCTSTSTLKIVGTGNDARAYVQSVVPESENRECVYREKLAALGFDLKVDTITKTYASQMRNTPEGSRNVLCHRYALEVYRCGGDLGTLEQAAIDSGLEPREVRATIAQAKADIDFDYRPETEIYTRVQAWLKAYEDVFFGVMLDVANELAYEAIVTNSTRPLVSQTRTAQNIGHDRPYVGRVIKIMQDRYKAVRIHSNPGTWNNGRTHCHNYELTINGDAI</sequence>
<keyword evidence="2" id="KW-1185">Reference proteome</keyword>
<gene>
    <name evidence="1" type="ORF">SAMN05660642_03034</name>
</gene>
<name>A0A1G9V111_9ACTN</name>
<dbReference type="OrthoDB" id="5178167at2"/>
<evidence type="ECO:0000313" key="2">
    <source>
        <dbReference type="Proteomes" id="UP000198680"/>
    </source>
</evidence>